<reference evidence="2 3" key="1">
    <citation type="submission" date="2018-02" db="EMBL/GenBank/DDBJ databases">
        <title>The genomes of Aspergillus section Nigri reveals drivers in fungal speciation.</title>
        <authorList>
            <consortium name="DOE Joint Genome Institute"/>
            <person name="Vesth T.C."/>
            <person name="Nybo J."/>
            <person name="Theobald S."/>
            <person name="Brandl J."/>
            <person name="Frisvad J.C."/>
            <person name="Nielsen K.F."/>
            <person name="Lyhne E.K."/>
            <person name="Kogle M.E."/>
            <person name="Kuo A."/>
            <person name="Riley R."/>
            <person name="Clum A."/>
            <person name="Nolan M."/>
            <person name="Lipzen A."/>
            <person name="Salamov A."/>
            <person name="Henrissat B."/>
            <person name="Wiebenga A."/>
            <person name="De vries R.P."/>
            <person name="Grigoriev I.V."/>
            <person name="Mortensen U.H."/>
            <person name="Andersen M.R."/>
            <person name="Baker S.E."/>
        </authorList>
    </citation>
    <scope>NUCLEOTIDE SEQUENCE [LARGE SCALE GENOMIC DNA]</scope>
    <source>
        <strain evidence="2 3">CBS 115571</strain>
    </source>
</reference>
<feature type="domain" description="RNase III" evidence="1">
    <location>
        <begin position="9"/>
        <end position="127"/>
    </location>
</feature>
<sequence>MTSPYIDLTQEIGNILGYQFRDSARLEDAFKAAGVNDRDGNKRLALVGITALQLFLQTEGQARRASREQINKVVSHLASNINLAERGFELGLDEFIENNPCQGDTISNKVMAATMEAIIGAVFLESHWDRDTLGLIVDSMGLSWPDE</sequence>
<accession>A0A2V5HXP9</accession>
<evidence type="ECO:0000313" key="2">
    <source>
        <dbReference type="EMBL" id="PYI16647.1"/>
    </source>
</evidence>
<dbReference type="Proteomes" id="UP000249829">
    <property type="component" value="Unassembled WGS sequence"/>
</dbReference>
<evidence type="ECO:0000259" key="1">
    <source>
        <dbReference type="PROSITE" id="PS50142"/>
    </source>
</evidence>
<dbReference type="Pfam" id="PF00636">
    <property type="entry name" value="Ribonuclease_3"/>
    <property type="match status" value="1"/>
</dbReference>
<dbReference type="SUPFAM" id="SSF69065">
    <property type="entry name" value="RNase III domain-like"/>
    <property type="match status" value="1"/>
</dbReference>
<evidence type="ECO:0000313" key="3">
    <source>
        <dbReference type="Proteomes" id="UP000249829"/>
    </source>
</evidence>
<dbReference type="PROSITE" id="PS50142">
    <property type="entry name" value="RNASE_3_2"/>
    <property type="match status" value="1"/>
</dbReference>
<keyword evidence="3" id="KW-1185">Reference proteome</keyword>
<dbReference type="InterPro" id="IPR036389">
    <property type="entry name" value="RNase_III_sf"/>
</dbReference>
<dbReference type="AlphaFoldDB" id="A0A2V5HXP9"/>
<dbReference type="EMBL" id="KZ825166">
    <property type="protein sequence ID" value="PYI16647.1"/>
    <property type="molecule type" value="Genomic_DNA"/>
</dbReference>
<dbReference type="GO" id="GO:0006396">
    <property type="term" value="P:RNA processing"/>
    <property type="evidence" value="ECO:0007669"/>
    <property type="project" value="InterPro"/>
</dbReference>
<dbReference type="OMA" id="PSIYNHD"/>
<name>A0A2V5HXP9_ASPV1</name>
<dbReference type="InterPro" id="IPR000999">
    <property type="entry name" value="RNase_III_dom"/>
</dbReference>
<protein>
    <submittedName>
        <fullName evidence="2">Putative RNAse III</fullName>
    </submittedName>
</protein>
<organism evidence="2 3">
    <name type="scientific">Aspergillus violaceofuscus (strain CBS 115571)</name>
    <dbReference type="NCBI Taxonomy" id="1450538"/>
    <lineage>
        <taxon>Eukaryota</taxon>
        <taxon>Fungi</taxon>
        <taxon>Dikarya</taxon>
        <taxon>Ascomycota</taxon>
        <taxon>Pezizomycotina</taxon>
        <taxon>Eurotiomycetes</taxon>
        <taxon>Eurotiomycetidae</taxon>
        <taxon>Eurotiales</taxon>
        <taxon>Aspergillaceae</taxon>
        <taxon>Aspergillus</taxon>
    </lineage>
</organism>
<dbReference type="GO" id="GO:0004525">
    <property type="term" value="F:ribonuclease III activity"/>
    <property type="evidence" value="ECO:0007669"/>
    <property type="project" value="InterPro"/>
</dbReference>
<dbReference type="CDD" id="cd00593">
    <property type="entry name" value="RIBOc"/>
    <property type="match status" value="1"/>
</dbReference>
<proteinExistence type="predicted"/>
<dbReference type="Gene3D" id="1.10.1520.10">
    <property type="entry name" value="Ribonuclease III domain"/>
    <property type="match status" value="1"/>
</dbReference>
<gene>
    <name evidence="2" type="ORF">BO99DRAFT_475510</name>
</gene>